<evidence type="ECO:0000313" key="7">
    <source>
        <dbReference type="EMBL" id="PAV70736.1"/>
    </source>
</evidence>
<accession>A0A2A2K9T4</accession>
<comment type="subunit">
    <text evidence="4">Interacts with the cannabinoid receptor CNR1 (via C-terminus). Does not interact with cannabinoid receptor CNR2.</text>
</comment>
<dbReference type="PANTHER" id="PTHR31952:SF1">
    <property type="entry name" value="CB1 CANNABINOID RECEPTOR-INTERACTING PROTEIN 1"/>
    <property type="match status" value="1"/>
</dbReference>
<protein>
    <recommendedName>
        <fullName evidence="3">CB1 cannabinoid receptor-interacting protein 1</fullName>
    </recommendedName>
</protein>
<feature type="compositionally biased region" description="Basic and acidic residues" evidence="5">
    <location>
        <begin position="263"/>
        <end position="274"/>
    </location>
</feature>
<comment type="caution">
    <text evidence="7">The sequence shown here is derived from an EMBL/GenBank/DDBJ whole genome shotgun (WGS) entry which is preliminary data.</text>
</comment>
<evidence type="ECO:0000256" key="2">
    <source>
        <dbReference type="ARBA" id="ARBA00007288"/>
    </source>
</evidence>
<dbReference type="OrthoDB" id="5773429at2759"/>
<proteinExistence type="inferred from homology"/>
<evidence type="ECO:0000256" key="4">
    <source>
        <dbReference type="ARBA" id="ARBA00026030"/>
    </source>
</evidence>
<keyword evidence="6" id="KW-1133">Transmembrane helix</keyword>
<feature type="transmembrane region" description="Helical" evidence="6">
    <location>
        <begin position="62"/>
        <end position="84"/>
    </location>
</feature>
<evidence type="ECO:0000256" key="6">
    <source>
        <dbReference type="SAM" id="Phobius"/>
    </source>
</evidence>
<dbReference type="EMBL" id="LIAE01009215">
    <property type="protein sequence ID" value="PAV70736.1"/>
    <property type="molecule type" value="Genomic_DNA"/>
</dbReference>
<feature type="region of interest" description="Disordered" evidence="5">
    <location>
        <begin position="263"/>
        <end position="295"/>
    </location>
</feature>
<dbReference type="AlphaFoldDB" id="A0A2A2K9T4"/>
<dbReference type="Proteomes" id="UP000218231">
    <property type="component" value="Unassembled WGS sequence"/>
</dbReference>
<keyword evidence="8" id="KW-1185">Reference proteome</keyword>
<evidence type="ECO:0000256" key="5">
    <source>
        <dbReference type="SAM" id="MobiDB-lite"/>
    </source>
</evidence>
<comment type="function">
    <text evidence="1">Suppresses cannabinoid receptor CNR1-mediated tonic inhibition of voltage-gated calcium channels.</text>
</comment>
<keyword evidence="6" id="KW-0812">Transmembrane</keyword>
<name>A0A2A2K9T4_9BILA</name>
<sequence>MVVAKVLNAAKWTVETVKGAGIVLTSSHAPVPSTDLHPRMMARPWTFPEYIRMWSWRHCWKYLPIFRFYIYSAVIFIGVFKFVVPIKPRHMIQYHKGKEDAHHHEVEHMYGTRQNRQDAEYFKKYNPLKKEGEAELDNMIRQCFQTLCKDWMVECHWFCDSIKGPRPATKPLHSNPFFRKELEARLAHQRTLVEESELHQPKVLQRKTSGDGQTFCVYYKKPHNYIGRPSAPIPNYQKMEDQICRAKLPSDYEIDKIVHEKRTTTVTEQKETIHKNNPNHNALQAPPTDPKDLPDPIDRPYVRAADRNKGPPHGQYQANNITTGPLRNPYHPPNAPVPPKPIPYNAKLMDSQLIKVRRNQIRYDHKGLEQALDFLVLSASRPD</sequence>
<evidence type="ECO:0000256" key="1">
    <source>
        <dbReference type="ARBA" id="ARBA00003884"/>
    </source>
</evidence>
<comment type="similarity">
    <text evidence="2">Belongs to the CNRIP family.</text>
</comment>
<dbReference type="InterPro" id="IPR029204">
    <property type="entry name" value="CNRIP1"/>
</dbReference>
<dbReference type="GO" id="GO:0005886">
    <property type="term" value="C:plasma membrane"/>
    <property type="evidence" value="ECO:0007669"/>
    <property type="project" value="TreeGrafter"/>
</dbReference>
<dbReference type="PANTHER" id="PTHR31952">
    <property type="entry name" value="CB1 CANNABINOID RECEPTOR-INTERACTING PROTEIN 1"/>
    <property type="match status" value="1"/>
</dbReference>
<organism evidence="7 8">
    <name type="scientific">Diploscapter pachys</name>
    <dbReference type="NCBI Taxonomy" id="2018661"/>
    <lineage>
        <taxon>Eukaryota</taxon>
        <taxon>Metazoa</taxon>
        <taxon>Ecdysozoa</taxon>
        <taxon>Nematoda</taxon>
        <taxon>Chromadorea</taxon>
        <taxon>Rhabditida</taxon>
        <taxon>Rhabditina</taxon>
        <taxon>Rhabditomorpha</taxon>
        <taxon>Rhabditoidea</taxon>
        <taxon>Rhabditidae</taxon>
        <taxon>Diploscapter</taxon>
    </lineage>
</organism>
<dbReference type="STRING" id="2018661.A0A2A2K9T4"/>
<gene>
    <name evidence="7" type="ORF">WR25_05369</name>
</gene>
<reference evidence="7 8" key="1">
    <citation type="journal article" date="2017" name="Curr. Biol.">
        <title>Genome architecture and evolution of a unichromosomal asexual nematode.</title>
        <authorList>
            <person name="Fradin H."/>
            <person name="Zegar C."/>
            <person name="Gutwein M."/>
            <person name="Lucas J."/>
            <person name="Kovtun M."/>
            <person name="Corcoran D."/>
            <person name="Baugh L.R."/>
            <person name="Kiontke K."/>
            <person name="Gunsalus K."/>
            <person name="Fitch D.H."/>
            <person name="Piano F."/>
        </authorList>
    </citation>
    <scope>NUCLEOTIDE SEQUENCE [LARGE SCALE GENOMIC DNA]</scope>
    <source>
        <strain evidence="7">PF1309</strain>
    </source>
</reference>
<keyword evidence="6" id="KW-0472">Membrane</keyword>
<evidence type="ECO:0000313" key="8">
    <source>
        <dbReference type="Proteomes" id="UP000218231"/>
    </source>
</evidence>
<evidence type="ECO:0000256" key="3">
    <source>
        <dbReference type="ARBA" id="ARBA00015651"/>
    </source>
</evidence>
<dbReference type="GO" id="GO:0031718">
    <property type="term" value="F:type 1 cannabinoid receptor binding"/>
    <property type="evidence" value="ECO:0007669"/>
    <property type="project" value="TreeGrafter"/>
</dbReference>